<keyword evidence="2 8" id="KW-0863">Zinc-finger</keyword>
<feature type="compositionally biased region" description="Basic residues" evidence="10">
    <location>
        <begin position="48"/>
        <end position="58"/>
    </location>
</feature>
<comment type="function">
    <text evidence="9">Transcription factor that binds specifically to a 5'-AA[AG]G-3' consensus core sequence.</text>
</comment>
<evidence type="ECO:0000256" key="2">
    <source>
        <dbReference type="ARBA" id="ARBA00022771"/>
    </source>
</evidence>
<dbReference type="GO" id="GO:0003700">
    <property type="term" value="F:DNA-binding transcription factor activity"/>
    <property type="evidence" value="ECO:0007669"/>
    <property type="project" value="UniProtKB-UniRule"/>
</dbReference>
<dbReference type="PROSITE" id="PS01361">
    <property type="entry name" value="ZF_DOF_1"/>
    <property type="match status" value="1"/>
</dbReference>
<organism evidence="12">
    <name type="scientific">Ananas comosus var. bracteatus</name>
    <name type="common">red pineapple</name>
    <dbReference type="NCBI Taxonomy" id="296719"/>
    <lineage>
        <taxon>Eukaryota</taxon>
        <taxon>Viridiplantae</taxon>
        <taxon>Streptophyta</taxon>
        <taxon>Embryophyta</taxon>
        <taxon>Tracheophyta</taxon>
        <taxon>Spermatophyta</taxon>
        <taxon>Magnoliopsida</taxon>
        <taxon>Liliopsida</taxon>
        <taxon>Poales</taxon>
        <taxon>Bromeliaceae</taxon>
        <taxon>Bromelioideae</taxon>
        <taxon>Ananas</taxon>
    </lineage>
</organism>
<dbReference type="PANTHER" id="PTHR31992">
    <property type="entry name" value="DOF ZINC FINGER PROTEIN DOF1.4-RELATED"/>
    <property type="match status" value="1"/>
</dbReference>
<keyword evidence="1 9" id="KW-0479">Metal-binding</keyword>
<dbReference type="GO" id="GO:0003677">
    <property type="term" value="F:DNA binding"/>
    <property type="evidence" value="ECO:0007669"/>
    <property type="project" value="UniProtKB-UniRule"/>
</dbReference>
<dbReference type="GO" id="GO:0005634">
    <property type="term" value="C:nucleus"/>
    <property type="evidence" value="ECO:0007669"/>
    <property type="project" value="UniProtKB-SubCell"/>
</dbReference>
<evidence type="ECO:0000256" key="7">
    <source>
        <dbReference type="ARBA" id="ARBA00023242"/>
    </source>
</evidence>
<keyword evidence="5 8" id="KW-0238">DNA-binding</keyword>
<evidence type="ECO:0000256" key="9">
    <source>
        <dbReference type="RuleBase" id="RU369094"/>
    </source>
</evidence>
<gene>
    <name evidence="12" type="ORF">CB5_LOCUS26369</name>
</gene>
<evidence type="ECO:0000256" key="10">
    <source>
        <dbReference type="SAM" id="MobiDB-lite"/>
    </source>
</evidence>
<keyword evidence="3 9" id="KW-0862">Zinc</keyword>
<evidence type="ECO:0000259" key="11">
    <source>
        <dbReference type="PROSITE" id="PS50884"/>
    </source>
</evidence>
<feature type="compositionally biased region" description="Pro residues" evidence="10">
    <location>
        <begin position="161"/>
        <end position="173"/>
    </location>
</feature>
<keyword evidence="4 9" id="KW-0805">Transcription regulation</keyword>
<reference evidence="12" key="1">
    <citation type="submission" date="2020-07" db="EMBL/GenBank/DDBJ databases">
        <authorList>
            <person name="Lin J."/>
        </authorList>
    </citation>
    <scope>NUCLEOTIDE SEQUENCE</scope>
</reference>
<evidence type="ECO:0000256" key="4">
    <source>
        <dbReference type="ARBA" id="ARBA00023015"/>
    </source>
</evidence>
<dbReference type="Pfam" id="PF02701">
    <property type="entry name" value="Zn_ribbon_Dof"/>
    <property type="match status" value="1"/>
</dbReference>
<evidence type="ECO:0000256" key="5">
    <source>
        <dbReference type="ARBA" id="ARBA00023125"/>
    </source>
</evidence>
<feature type="region of interest" description="Disordered" evidence="10">
    <location>
        <begin position="124"/>
        <end position="183"/>
    </location>
</feature>
<evidence type="ECO:0000313" key="12">
    <source>
        <dbReference type="EMBL" id="CAD1843158.1"/>
    </source>
</evidence>
<dbReference type="PANTHER" id="PTHR31992:SF141">
    <property type="entry name" value="DOF ZINC FINGER PROTEIN DOF1.4"/>
    <property type="match status" value="1"/>
</dbReference>
<dbReference type="GO" id="GO:0008270">
    <property type="term" value="F:zinc ion binding"/>
    <property type="evidence" value="ECO:0007669"/>
    <property type="project" value="UniProtKB-KW"/>
</dbReference>
<dbReference type="InterPro" id="IPR003851">
    <property type="entry name" value="Znf_Dof"/>
</dbReference>
<evidence type="ECO:0000256" key="8">
    <source>
        <dbReference type="PROSITE-ProRule" id="PRU00071"/>
    </source>
</evidence>
<dbReference type="PROSITE" id="PS50884">
    <property type="entry name" value="ZF_DOF_2"/>
    <property type="match status" value="1"/>
</dbReference>
<dbReference type="EMBL" id="LR862136">
    <property type="protein sequence ID" value="CAD1843158.1"/>
    <property type="molecule type" value="Genomic_DNA"/>
</dbReference>
<comment type="subcellular location">
    <subcellularLocation>
        <location evidence="8 9">Nucleus</location>
    </subcellularLocation>
</comment>
<dbReference type="AlphaFoldDB" id="A0A6V7QJD8"/>
<evidence type="ECO:0000256" key="3">
    <source>
        <dbReference type="ARBA" id="ARBA00022833"/>
    </source>
</evidence>
<keyword evidence="7 8" id="KW-0539">Nucleus</keyword>
<feature type="domain" description="Dof-type" evidence="11">
    <location>
        <begin position="81"/>
        <end position="135"/>
    </location>
</feature>
<name>A0A6V7QJD8_ANACO</name>
<evidence type="ECO:0000256" key="6">
    <source>
        <dbReference type="ARBA" id="ARBA00023163"/>
    </source>
</evidence>
<feature type="region of interest" description="Disordered" evidence="10">
    <location>
        <begin position="31"/>
        <end position="78"/>
    </location>
</feature>
<accession>A0A6V7QJD8</accession>
<evidence type="ECO:0000256" key="1">
    <source>
        <dbReference type="ARBA" id="ARBA00022723"/>
    </source>
</evidence>
<dbReference type="InterPro" id="IPR045174">
    <property type="entry name" value="Dof"/>
</dbReference>
<sequence length="276" mass="28717">MFRVHIYRKRPGRRSRCLGSGPSTAEAILAAAPVAEKRPETSVERESKRRRGGGRRGLRIGAKDAGGAKTQGSSAAEAEQLRCPRCESTNTKFCYYNNYNLSQPRHFCKCCRRYWTKGGALRNVPVGGGSRKNSKRGAAAAAAAAGGAKRAPPSSGAAAAPAPPPPAAPPRPEPVAFSFPPQMATEGGAEHQVFDVGGSFSSLLASSGHFGHLLESVHCDRMDALGGAPGGEIGGSEDSAPTSAPENLLGLNLDSSCWISGGWPDLAIYTPGSGFQ</sequence>
<feature type="compositionally biased region" description="Basic and acidic residues" evidence="10">
    <location>
        <begin position="35"/>
        <end position="47"/>
    </location>
</feature>
<feature type="compositionally biased region" description="Low complexity" evidence="10">
    <location>
        <begin position="136"/>
        <end position="160"/>
    </location>
</feature>
<keyword evidence="6 9" id="KW-0804">Transcription</keyword>
<proteinExistence type="predicted"/>
<protein>
    <recommendedName>
        <fullName evidence="9">Dof zinc finger protein</fullName>
    </recommendedName>
</protein>